<accession>A0AAD7UEZ5</accession>
<dbReference type="InterPro" id="IPR001128">
    <property type="entry name" value="Cyt_P450"/>
</dbReference>
<dbReference type="PROSITE" id="PS00086">
    <property type="entry name" value="CYTOCHROME_P450"/>
    <property type="match status" value="1"/>
</dbReference>
<dbReference type="GO" id="GO:0004497">
    <property type="term" value="F:monooxygenase activity"/>
    <property type="evidence" value="ECO:0007669"/>
    <property type="project" value="UniProtKB-KW"/>
</dbReference>
<feature type="binding site" description="axial binding residue" evidence="5">
    <location>
        <position position="441"/>
    </location>
    <ligand>
        <name>heme</name>
        <dbReference type="ChEBI" id="CHEBI:30413"/>
    </ligand>
    <ligandPart>
        <name>Fe</name>
        <dbReference type="ChEBI" id="CHEBI:18248"/>
    </ligandPart>
</feature>
<dbReference type="GO" id="GO:0020037">
    <property type="term" value="F:heme binding"/>
    <property type="evidence" value="ECO:0007669"/>
    <property type="project" value="InterPro"/>
</dbReference>
<keyword evidence="6" id="KW-0503">Monooxygenase</keyword>
<evidence type="ECO:0000256" key="6">
    <source>
        <dbReference type="RuleBase" id="RU000461"/>
    </source>
</evidence>
<dbReference type="InterPro" id="IPR036396">
    <property type="entry name" value="Cyt_P450_sf"/>
</dbReference>
<dbReference type="SUPFAM" id="SSF48264">
    <property type="entry name" value="Cytochrome P450"/>
    <property type="match status" value="1"/>
</dbReference>
<dbReference type="Proteomes" id="UP001230188">
    <property type="component" value="Unassembled WGS sequence"/>
</dbReference>
<sequence>MILLVLGCVVVVVLLAALIIAGARVGRLRKKKKGTPVAAEGLPLVGNLVGFASGPLSFIERNFRKHGPVFSVHVMHKTLTFLIGPAASAPFFQNNDEVFSQPEVYGFMKSVFGPDVSLVRTHPKNAARPQIVYDAPSDKRRAQMQFMSRGLRADRLKSYVPKISAETRDFLKQEWGERGTLDLLNSLSELTILTSSRCLHGDDVRETLFKEVSQLYHDLDKGITPLSFFWPTAPVASHKKRDQARIEMVNLFSKVIAQRRADPKPRTDILQVFIDMQYKDGTRPTDDNITGLLIALLFAGQHTSSITSTWTLLFIAANPALKARLVEEQNSLLRTDQDPTYDDLNKMPLLHDCIKESLRMHPPLIMLMRKVMKDIEVSDGKQTYVLPKGDIAIVSPAVAGRLDAVFKDPDVFDPDRYAAPREEHKAVPFAHLGFGAGIHQCMGQQFGYMQVKTILSHILRNYDVSLPPGLPFPEPDYTAMVVGPKGHPLLTYAKKIATT</sequence>
<evidence type="ECO:0000256" key="2">
    <source>
        <dbReference type="ARBA" id="ARBA00022617"/>
    </source>
</evidence>
<gene>
    <name evidence="7" type="ORF">CTAYLR_002590</name>
</gene>
<comment type="caution">
    <text evidence="7">The sequence shown here is derived from an EMBL/GenBank/DDBJ whole genome shotgun (WGS) entry which is preliminary data.</text>
</comment>
<comment type="cofactor">
    <cofactor evidence="5">
        <name>heme</name>
        <dbReference type="ChEBI" id="CHEBI:30413"/>
    </cofactor>
</comment>
<dbReference type="GO" id="GO:0016705">
    <property type="term" value="F:oxidoreductase activity, acting on paired donors, with incorporation or reduction of molecular oxygen"/>
    <property type="evidence" value="ECO:0007669"/>
    <property type="project" value="InterPro"/>
</dbReference>
<dbReference type="PANTHER" id="PTHR24304">
    <property type="entry name" value="CYTOCHROME P450 FAMILY 7"/>
    <property type="match status" value="1"/>
</dbReference>
<dbReference type="InterPro" id="IPR017972">
    <property type="entry name" value="Cyt_P450_CS"/>
</dbReference>
<keyword evidence="4 5" id="KW-0408">Iron</keyword>
<keyword evidence="8" id="KW-1185">Reference proteome</keyword>
<keyword evidence="2 5" id="KW-0349">Heme</keyword>
<evidence type="ECO:0000313" key="7">
    <source>
        <dbReference type="EMBL" id="KAJ8602816.1"/>
    </source>
</evidence>
<evidence type="ECO:0000256" key="5">
    <source>
        <dbReference type="PIRSR" id="PIRSR602403-1"/>
    </source>
</evidence>
<dbReference type="PRINTS" id="PR00385">
    <property type="entry name" value="P450"/>
</dbReference>
<reference evidence="7" key="1">
    <citation type="submission" date="2023-01" db="EMBL/GenBank/DDBJ databases">
        <title>Metagenome sequencing of chrysophaentin producing Chrysophaeum taylorii.</title>
        <authorList>
            <person name="Davison J."/>
            <person name="Bewley C."/>
        </authorList>
    </citation>
    <scope>NUCLEOTIDE SEQUENCE</scope>
    <source>
        <strain evidence="7">NIES-1699</strain>
    </source>
</reference>
<evidence type="ECO:0000256" key="3">
    <source>
        <dbReference type="ARBA" id="ARBA00022723"/>
    </source>
</evidence>
<dbReference type="AlphaFoldDB" id="A0AAD7UEZ5"/>
<dbReference type="GO" id="GO:0005506">
    <property type="term" value="F:iron ion binding"/>
    <property type="evidence" value="ECO:0007669"/>
    <property type="project" value="InterPro"/>
</dbReference>
<name>A0AAD7UEZ5_9STRA</name>
<dbReference type="Gene3D" id="1.10.630.10">
    <property type="entry name" value="Cytochrome P450"/>
    <property type="match status" value="1"/>
</dbReference>
<dbReference type="CDD" id="cd11042">
    <property type="entry name" value="CYP51-like"/>
    <property type="match status" value="1"/>
</dbReference>
<keyword evidence="6" id="KW-0560">Oxidoreductase</keyword>
<evidence type="ECO:0000256" key="4">
    <source>
        <dbReference type="ARBA" id="ARBA00023004"/>
    </source>
</evidence>
<dbReference type="Pfam" id="PF00067">
    <property type="entry name" value="p450"/>
    <property type="match status" value="1"/>
</dbReference>
<protein>
    <submittedName>
        <fullName evidence="7">Uncharacterized protein</fullName>
    </submittedName>
</protein>
<dbReference type="InterPro" id="IPR050529">
    <property type="entry name" value="CYP450_sterol_14alpha_dmase"/>
</dbReference>
<dbReference type="PANTHER" id="PTHR24304:SF2">
    <property type="entry name" value="24-HYDROXYCHOLESTEROL 7-ALPHA-HYDROXYLASE"/>
    <property type="match status" value="1"/>
</dbReference>
<dbReference type="InterPro" id="IPR002403">
    <property type="entry name" value="Cyt_P450_E_grp-IV"/>
</dbReference>
<organism evidence="7 8">
    <name type="scientific">Chrysophaeum taylorii</name>
    <dbReference type="NCBI Taxonomy" id="2483200"/>
    <lineage>
        <taxon>Eukaryota</taxon>
        <taxon>Sar</taxon>
        <taxon>Stramenopiles</taxon>
        <taxon>Ochrophyta</taxon>
        <taxon>Pelagophyceae</taxon>
        <taxon>Pelagomonadales</taxon>
        <taxon>Pelagomonadaceae</taxon>
        <taxon>Chrysophaeum</taxon>
    </lineage>
</organism>
<proteinExistence type="inferred from homology"/>
<keyword evidence="3 5" id="KW-0479">Metal-binding</keyword>
<evidence type="ECO:0000256" key="1">
    <source>
        <dbReference type="ARBA" id="ARBA00010617"/>
    </source>
</evidence>
<dbReference type="PRINTS" id="PR00465">
    <property type="entry name" value="EP450IV"/>
</dbReference>
<comment type="similarity">
    <text evidence="1 6">Belongs to the cytochrome P450 family.</text>
</comment>
<evidence type="ECO:0000313" key="8">
    <source>
        <dbReference type="Proteomes" id="UP001230188"/>
    </source>
</evidence>
<dbReference type="EMBL" id="JAQMWT010000366">
    <property type="protein sequence ID" value="KAJ8602816.1"/>
    <property type="molecule type" value="Genomic_DNA"/>
</dbReference>